<keyword evidence="3" id="KW-0325">Glycoprotein</keyword>
<feature type="signal peptide" evidence="5">
    <location>
        <begin position="1"/>
        <end position="19"/>
    </location>
</feature>
<comment type="subcellular location">
    <subcellularLocation>
        <location evidence="1">Cell envelope</location>
    </subcellularLocation>
</comment>
<name>A0A8H4H197_9EURO</name>
<accession>A0A8H4H197</accession>
<dbReference type="AlphaFoldDB" id="A0A8H4H197"/>
<dbReference type="InterPro" id="IPR051648">
    <property type="entry name" value="CWI-Assembly_Regulator"/>
</dbReference>
<protein>
    <recommendedName>
        <fullName evidence="8">GPI-anchored cell wall organization protein Ecm33</fullName>
    </recommendedName>
</protein>
<dbReference type="GO" id="GO:0009277">
    <property type="term" value="C:fungal-type cell wall"/>
    <property type="evidence" value="ECO:0007669"/>
    <property type="project" value="TreeGrafter"/>
</dbReference>
<sequence>MAFLKYALPALAAAQAVLAADCGKTDETIKIESQSDADGYSSCSTIKGTIEIGEHISGAITFNSVKQIDGTLSCTGGANISSIAAPMLNSIAETFKLDGLTTLTTLSFPSLTSVGSIQWTALPQLQSLDFTKGVNEAGDVSITNTGLANLNGISLNTVGKFDITENTQLKSININNLKNATGLINFAGNLNSLEVELPNLSSGTNMTFRNVSAVSIPSLHNLTGQLGFWGDSFTSFSAPNLTETGDLVFNANTKLTNISMPALETVNGGFLITRNDELSSIDLPSLQTVSGAIDFSGKFDEVSMPKLENVKGQFNLQSTGNFSCDSFDKAKADKIIKGAYKCRAAEANPTTKDGSSGTTTTSSGSSASASKSSAADLNAANLPALGFAAVFGALVQYVL</sequence>
<dbReference type="InterPro" id="IPR032675">
    <property type="entry name" value="LRR_dom_sf"/>
</dbReference>
<dbReference type="PANTHER" id="PTHR31018">
    <property type="entry name" value="SPORULATION-SPECIFIC PROTEIN-RELATED"/>
    <property type="match status" value="1"/>
</dbReference>
<dbReference type="Proteomes" id="UP000653565">
    <property type="component" value="Unassembled WGS sequence"/>
</dbReference>
<dbReference type="InterPro" id="IPR026906">
    <property type="entry name" value="LRR_5"/>
</dbReference>
<dbReference type="GO" id="GO:0031505">
    <property type="term" value="P:fungal-type cell wall organization"/>
    <property type="evidence" value="ECO:0007669"/>
    <property type="project" value="TreeGrafter"/>
</dbReference>
<keyword evidence="2 5" id="KW-0732">Signal</keyword>
<dbReference type="GO" id="GO:0005886">
    <property type="term" value="C:plasma membrane"/>
    <property type="evidence" value="ECO:0007669"/>
    <property type="project" value="TreeGrafter"/>
</dbReference>
<feature type="region of interest" description="Disordered" evidence="4">
    <location>
        <begin position="347"/>
        <end position="368"/>
    </location>
</feature>
<feature type="chain" id="PRO_5044155111" description="GPI-anchored cell wall organization protein Ecm33" evidence="5">
    <location>
        <begin position="20"/>
        <end position="399"/>
    </location>
</feature>
<reference evidence="6" key="2">
    <citation type="submission" date="2020-04" db="EMBL/GenBank/DDBJ databases">
        <authorList>
            <person name="Santos R.A.C."/>
            <person name="Steenwyk J.L."/>
            <person name="Rivero-Menendez O."/>
            <person name="Mead M.E."/>
            <person name="Silva L.P."/>
            <person name="Bastos R.W."/>
            <person name="Alastruey-Izquierdo A."/>
            <person name="Goldman G.H."/>
            <person name="Rokas A."/>
        </authorList>
    </citation>
    <scope>NUCLEOTIDE SEQUENCE</scope>
    <source>
        <strain evidence="6">CNM-CM6805</strain>
    </source>
</reference>
<dbReference type="OrthoDB" id="536881at2759"/>
<dbReference type="GO" id="GO:0009986">
    <property type="term" value="C:cell surface"/>
    <property type="evidence" value="ECO:0007669"/>
    <property type="project" value="TreeGrafter"/>
</dbReference>
<evidence type="ECO:0000256" key="3">
    <source>
        <dbReference type="ARBA" id="ARBA00023180"/>
    </source>
</evidence>
<dbReference type="Pfam" id="PF12454">
    <property type="entry name" value="Ecm33"/>
    <property type="match status" value="1"/>
</dbReference>
<evidence type="ECO:0000313" key="6">
    <source>
        <dbReference type="EMBL" id="KAF4233565.1"/>
    </source>
</evidence>
<evidence type="ECO:0008006" key="8">
    <source>
        <dbReference type="Google" id="ProtNLM"/>
    </source>
</evidence>
<dbReference type="EMBL" id="JAAAPX010000077">
    <property type="protein sequence ID" value="KAF4233565.1"/>
    <property type="molecule type" value="Genomic_DNA"/>
</dbReference>
<evidence type="ECO:0000256" key="1">
    <source>
        <dbReference type="ARBA" id="ARBA00004196"/>
    </source>
</evidence>
<dbReference type="SUPFAM" id="SSF52058">
    <property type="entry name" value="L domain-like"/>
    <property type="match status" value="2"/>
</dbReference>
<dbReference type="Gene3D" id="3.80.10.10">
    <property type="entry name" value="Ribonuclease Inhibitor"/>
    <property type="match status" value="1"/>
</dbReference>
<organism evidence="6 7">
    <name type="scientific">Aspergillus fumigatiaffinis</name>
    <dbReference type="NCBI Taxonomy" id="340414"/>
    <lineage>
        <taxon>Eukaryota</taxon>
        <taxon>Fungi</taxon>
        <taxon>Dikarya</taxon>
        <taxon>Ascomycota</taxon>
        <taxon>Pezizomycotina</taxon>
        <taxon>Eurotiomycetes</taxon>
        <taxon>Eurotiomycetidae</taxon>
        <taxon>Eurotiales</taxon>
        <taxon>Aspergillaceae</taxon>
        <taxon>Aspergillus</taxon>
        <taxon>Aspergillus subgen. Fumigati</taxon>
    </lineage>
</organism>
<gene>
    <name evidence="6" type="ORF">CNMCM6805_009119</name>
</gene>
<evidence type="ECO:0000313" key="7">
    <source>
        <dbReference type="Proteomes" id="UP000653565"/>
    </source>
</evidence>
<evidence type="ECO:0000256" key="5">
    <source>
        <dbReference type="SAM" id="SignalP"/>
    </source>
</evidence>
<dbReference type="Pfam" id="PF13306">
    <property type="entry name" value="LRR_5"/>
    <property type="match status" value="1"/>
</dbReference>
<evidence type="ECO:0000256" key="2">
    <source>
        <dbReference type="ARBA" id="ARBA00022729"/>
    </source>
</evidence>
<keyword evidence="7" id="KW-1185">Reference proteome</keyword>
<evidence type="ECO:0000256" key="4">
    <source>
        <dbReference type="SAM" id="MobiDB-lite"/>
    </source>
</evidence>
<feature type="compositionally biased region" description="Low complexity" evidence="4">
    <location>
        <begin position="350"/>
        <end position="368"/>
    </location>
</feature>
<comment type="caution">
    <text evidence="6">The sequence shown here is derived from an EMBL/GenBank/DDBJ whole genome shotgun (WGS) entry which is preliminary data.</text>
</comment>
<dbReference type="PANTHER" id="PTHR31018:SF3">
    <property type="entry name" value="RECEPTOR PROTEIN-TYROSINE KINASE"/>
    <property type="match status" value="1"/>
</dbReference>
<proteinExistence type="predicted"/>
<reference evidence="6" key="1">
    <citation type="journal article" date="2020" name="bioRxiv">
        <title>Genomic and phenotypic heterogeneity of clinical isolates of the human pathogens Aspergillus fumigatus, Aspergillus lentulus and Aspergillus fumigatiaffinis.</title>
        <authorList>
            <person name="dos Santos R.A.C."/>
            <person name="Steenwyk J.L."/>
            <person name="Rivero-Menendez O."/>
            <person name="Mead M.E."/>
            <person name="Silva L.P."/>
            <person name="Bastos R.W."/>
            <person name="Alastruey-Izquierdo A."/>
            <person name="Goldman G.H."/>
            <person name="Rokas A."/>
        </authorList>
    </citation>
    <scope>NUCLEOTIDE SEQUENCE</scope>
    <source>
        <strain evidence="6">CNM-CM6805</strain>
    </source>
</reference>